<dbReference type="InterPro" id="IPR037121">
    <property type="entry name" value="Ribosomal_bL25_C"/>
</dbReference>
<dbReference type="InterPro" id="IPR011035">
    <property type="entry name" value="Ribosomal_bL25/Gln-tRNA_synth"/>
</dbReference>
<dbReference type="Proteomes" id="UP001530293">
    <property type="component" value="Unassembled WGS sequence"/>
</dbReference>
<accession>A0ABD3MDB9</accession>
<dbReference type="InterPro" id="IPR020057">
    <property type="entry name" value="Ribosomal_bL25_b-dom"/>
</dbReference>
<proteinExistence type="predicted"/>
<dbReference type="Pfam" id="PF14693">
    <property type="entry name" value="Ribosomal_TL5_C"/>
    <property type="match status" value="1"/>
</dbReference>
<evidence type="ECO:0000313" key="2">
    <source>
        <dbReference type="EMBL" id="KAL3759921.1"/>
    </source>
</evidence>
<evidence type="ECO:0000259" key="1">
    <source>
        <dbReference type="Pfam" id="PF14693"/>
    </source>
</evidence>
<sequence length="386" mass="43619">MTAVLQRQQLHNRALSTATASAGIITATPPRYAQPDRYVMGVTHEQLASNQAMREWYAANVPNWESEPDKFIIGENVAIETKKEEEDEDNDEEYNPSAIILPEHLTKRNIRPLVAYLRDPSGRESGSRNSRKLRLPSINDPYFPLIPGILHGSDPTHNILSTDPSSKIVIKTPWFEIQRELDRFHYGITGSFLNRVYALTVFPHDEAHLDHHRKYRNVKDRTIYKVDDEKHEIIAIPPPPPSIPPSRTPVPGMENILVLPADLQMHPIGHTSYCLNFIRYHPNKPIKIPIKVTNEEDSPAMKRGGFISMVNRFIEVLVDETVPIPERISLDASGLRQKDVVRRDRLVLPQGVRVHPRVSEDYLIGTVFGAKGGGGGGDDKADEKKK</sequence>
<dbReference type="SUPFAM" id="SSF50715">
    <property type="entry name" value="Ribosomal protein L25-like"/>
    <property type="match status" value="1"/>
</dbReference>
<dbReference type="AlphaFoldDB" id="A0ABD3MDB9"/>
<dbReference type="InterPro" id="IPR020930">
    <property type="entry name" value="Ribosomal_uL5_bac-type"/>
</dbReference>
<reference evidence="2 3" key="1">
    <citation type="submission" date="2024-10" db="EMBL/GenBank/DDBJ databases">
        <title>Updated reference genomes for cyclostephanoid diatoms.</title>
        <authorList>
            <person name="Roberts W.R."/>
            <person name="Alverson A.J."/>
        </authorList>
    </citation>
    <scope>NUCLEOTIDE SEQUENCE [LARGE SCALE GENOMIC DNA]</scope>
    <source>
        <strain evidence="2 3">AJA232-27</strain>
    </source>
</reference>
<evidence type="ECO:0000313" key="3">
    <source>
        <dbReference type="Proteomes" id="UP001530293"/>
    </source>
</evidence>
<dbReference type="Gene3D" id="2.170.120.20">
    <property type="entry name" value="Ribosomal protein L25, beta domain"/>
    <property type="match status" value="1"/>
</dbReference>
<dbReference type="EMBL" id="JALLBG020000196">
    <property type="protein sequence ID" value="KAL3759921.1"/>
    <property type="molecule type" value="Genomic_DNA"/>
</dbReference>
<comment type="caution">
    <text evidence="2">The sequence shown here is derived from an EMBL/GenBank/DDBJ whole genome shotgun (WGS) entry which is preliminary data.</text>
</comment>
<organism evidence="2 3">
    <name type="scientific">Discostella pseudostelligera</name>
    <dbReference type="NCBI Taxonomy" id="259834"/>
    <lineage>
        <taxon>Eukaryota</taxon>
        <taxon>Sar</taxon>
        <taxon>Stramenopiles</taxon>
        <taxon>Ochrophyta</taxon>
        <taxon>Bacillariophyta</taxon>
        <taxon>Coscinodiscophyceae</taxon>
        <taxon>Thalassiosirophycidae</taxon>
        <taxon>Stephanodiscales</taxon>
        <taxon>Stephanodiscaceae</taxon>
        <taxon>Discostella</taxon>
    </lineage>
</organism>
<keyword evidence="3" id="KW-1185">Reference proteome</keyword>
<gene>
    <name evidence="2" type="ORF">ACHAWU_007665</name>
</gene>
<feature type="domain" description="Large ribosomal subunit protein bL25 beta" evidence="1">
    <location>
        <begin position="286"/>
        <end position="365"/>
    </location>
</feature>
<dbReference type="PANTHER" id="PTHR33284:SF1">
    <property type="entry name" value="RIBOSOMAL PROTEIN L25_GLN-TRNA SYNTHETASE, ANTI-CODON-BINDING DOMAIN-CONTAINING PROTEIN"/>
    <property type="match status" value="1"/>
</dbReference>
<dbReference type="PANTHER" id="PTHR33284">
    <property type="entry name" value="RIBOSOMAL PROTEIN L25/GLN-TRNA SYNTHETASE, ANTI-CODON-BINDING DOMAIN-CONTAINING PROTEIN"/>
    <property type="match status" value="1"/>
</dbReference>
<protein>
    <recommendedName>
        <fullName evidence="1">Large ribosomal subunit protein bL25 beta domain-containing protein</fullName>
    </recommendedName>
</protein>
<name>A0ABD3MDB9_9STRA</name>